<evidence type="ECO:0000313" key="3">
    <source>
        <dbReference type="Proteomes" id="UP000245609"/>
    </source>
</evidence>
<dbReference type="OrthoDB" id="340681at2759"/>
<name>A0A2T9XZ93_9FUNG</name>
<feature type="region of interest" description="Disordered" evidence="1">
    <location>
        <begin position="1"/>
        <end position="36"/>
    </location>
</feature>
<sequence>MDTGISDSESSKKLNRKETDSKVSTSESDFSVFDDKSNNNFYEVQSLDSASSDSNSIEKVSNFDANHENSKENLEDPIVARHPVYLNSKLTKYLNLFQYTTKNSDWEFKQDQLPSSARIKPVSGVIEFDTPIDTSSSMYSQTKGTALSAGMPANSIANSNRLFDTQTWTSTPVKKKASYTIGVFIDGELHLTPINKISQFRYNLDYIDKISQKKSDSEKKELENVEPQDKPVPKAKAVQVKVRSVQAEEALMKQENSISKIRQKIEDEQWSNLEYFGFEASWILYALFYTG</sequence>
<dbReference type="AlphaFoldDB" id="A0A2T9XZ93"/>
<dbReference type="Pfam" id="PF04801">
    <property type="entry name" value="RPC5"/>
    <property type="match status" value="1"/>
</dbReference>
<comment type="caution">
    <text evidence="2">The sequence shown here is derived from an EMBL/GenBank/DDBJ whole genome shotgun (WGS) entry which is preliminary data.</text>
</comment>
<reference evidence="2 3" key="1">
    <citation type="journal article" date="2018" name="MBio">
        <title>Comparative Genomics Reveals the Core Gene Toolbox for the Fungus-Insect Symbiosis.</title>
        <authorList>
            <person name="Wang Y."/>
            <person name="Stata M."/>
            <person name="Wang W."/>
            <person name="Stajich J.E."/>
            <person name="White M.M."/>
            <person name="Moncalvo J.M."/>
        </authorList>
    </citation>
    <scope>NUCLEOTIDE SEQUENCE [LARGE SCALE GENOMIC DNA]</scope>
    <source>
        <strain evidence="2 3">SC-DP-2</strain>
    </source>
</reference>
<organism evidence="2 3">
    <name type="scientific">Smittium megazygosporum</name>
    <dbReference type="NCBI Taxonomy" id="133381"/>
    <lineage>
        <taxon>Eukaryota</taxon>
        <taxon>Fungi</taxon>
        <taxon>Fungi incertae sedis</taxon>
        <taxon>Zoopagomycota</taxon>
        <taxon>Kickxellomycotina</taxon>
        <taxon>Harpellomycetes</taxon>
        <taxon>Harpellales</taxon>
        <taxon>Legeriomycetaceae</taxon>
        <taxon>Smittium</taxon>
    </lineage>
</organism>
<evidence type="ECO:0000256" key="1">
    <source>
        <dbReference type="SAM" id="MobiDB-lite"/>
    </source>
</evidence>
<dbReference type="PANTHER" id="PTHR12069">
    <property type="entry name" value="DNA-DIRECTED RNA POLYMERASES III 80 KDA POLYPEPTIDE RNA POLYMERASE III SUBUNIT 5"/>
    <property type="match status" value="1"/>
</dbReference>
<dbReference type="EMBL" id="MBFS01003671">
    <property type="protein sequence ID" value="PVU85397.1"/>
    <property type="molecule type" value="Genomic_DNA"/>
</dbReference>
<evidence type="ECO:0000313" key="2">
    <source>
        <dbReference type="EMBL" id="PVU85397.1"/>
    </source>
</evidence>
<dbReference type="GO" id="GO:0042797">
    <property type="term" value="P:tRNA transcription by RNA polymerase III"/>
    <property type="evidence" value="ECO:0007669"/>
    <property type="project" value="TreeGrafter"/>
</dbReference>
<dbReference type="PANTHER" id="PTHR12069:SF0">
    <property type="entry name" value="DNA-DIRECTED RNA POLYMERASE III SUBUNIT RPC5"/>
    <property type="match status" value="1"/>
</dbReference>
<keyword evidence="3" id="KW-1185">Reference proteome</keyword>
<dbReference type="GO" id="GO:0005666">
    <property type="term" value="C:RNA polymerase III complex"/>
    <property type="evidence" value="ECO:0007669"/>
    <property type="project" value="TreeGrafter"/>
</dbReference>
<accession>A0A2T9XZ93</accession>
<proteinExistence type="predicted"/>
<gene>
    <name evidence="2" type="ORF">BB560_007033</name>
</gene>
<feature type="compositionally biased region" description="Basic and acidic residues" evidence="1">
    <location>
        <begin position="9"/>
        <end position="21"/>
    </location>
</feature>
<protein>
    <submittedName>
        <fullName evidence="2">Uncharacterized protein</fullName>
    </submittedName>
</protein>
<dbReference type="Proteomes" id="UP000245609">
    <property type="component" value="Unassembled WGS sequence"/>
</dbReference>
<dbReference type="STRING" id="133381.A0A2T9XZ93"/>
<dbReference type="InterPro" id="IPR006886">
    <property type="entry name" value="RNA_pol_III_Rpc5"/>
</dbReference>